<reference evidence="3" key="1">
    <citation type="journal article" date="2019" name="Int. J. Syst. Evol. Microbiol.">
        <title>The Global Catalogue of Microorganisms (GCM) 10K type strain sequencing project: providing services to taxonomists for standard genome sequencing and annotation.</title>
        <authorList>
            <consortium name="The Broad Institute Genomics Platform"/>
            <consortium name="The Broad Institute Genome Sequencing Center for Infectious Disease"/>
            <person name="Wu L."/>
            <person name="Ma J."/>
        </authorList>
    </citation>
    <scope>NUCLEOTIDE SEQUENCE [LARGE SCALE GENOMIC DNA]</scope>
    <source>
        <strain evidence="3">KCTC 32514</strain>
    </source>
</reference>
<evidence type="ECO:0000313" key="3">
    <source>
        <dbReference type="Proteomes" id="UP001597548"/>
    </source>
</evidence>
<keyword evidence="3" id="KW-1185">Reference proteome</keyword>
<feature type="chain" id="PRO_5046283166" description="Tissue inhibitor of metalloproteinase" evidence="1">
    <location>
        <begin position="20"/>
        <end position="259"/>
    </location>
</feature>
<sequence>MKKILLTILFIAISSKLLACSCGIVPLMDRIPKSDFIATAKIIKISPDKENQDLHDIQIEIIDLYKGQATGNLKIYSALNSSCAFFTPENSEWLIFASKNKNGDLSFGYCSGAKRIDRKFDSDRYPHAEKNYKKSIELKLQVLEYLKKSEIQTLNEFGLRTSFSSGCLKNFKGYEVKTDRFALYELTVESDLSISEVKALKEFDNDNLKTDLLNCVRESVKVYTRKKETEILNRTKIIIGLYYYASERGNESFIGQFDL</sequence>
<dbReference type="InterPro" id="IPR008993">
    <property type="entry name" value="TIMP-like_OB-fold"/>
</dbReference>
<protein>
    <recommendedName>
        <fullName evidence="4">Tissue inhibitor of metalloproteinase</fullName>
    </recommendedName>
</protein>
<feature type="signal peptide" evidence="1">
    <location>
        <begin position="1"/>
        <end position="19"/>
    </location>
</feature>
<proteinExistence type="predicted"/>
<dbReference type="EMBL" id="JBHUOS010000015">
    <property type="protein sequence ID" value="MFD2917679.1"/>
    <property type="molecule type" value="Genomic_DNA"/>
</dbReference>
<keyword evidence="1" id="KW-0732">Signal</keyword>
<dbReference type="Gene3D" id="2.40.50.120">
    <property type="match status" value="1"/>
</dbReference>
<accession>A0ABW5ZXC0</accession>
<evidence type="ECO:0008006" key="4">
    <source>
        <dbReference type="Google" id="ProtNLM"/>
    </source>
</evidence>
<dbReference type="SUPFAM" id="SSF50242">
    <property type="entry name" value="TIMP-like"/>
    <property type="match status" value="1"/>
</dbReference>
<organism evidence="2 3">
    <name type="scientific">Psychroserpens luteus</name>
    <dbReference type="NCBI Taxonomy" id="1434066"/>
    <lineage>
        <taxon>Bacteria</taxon>
        <taxon>Pseudomonadati</taxon>
        <taxon>Bacteroidota</taxon>
        <taxon>Flavobacteriia</taxon>
        <taxon>Flavobacteriales</taxon>
        <taxon>Flavobacteriaceae</taxon>
        <taxon>Psychroserpens</taxon>
    </lineage>
</organism>
<comment type="caution">
    <text evidence="2">The sequence shown here is derived from an EMBL/GenBank/DDBJ whole genome shotgun (WGS) entry which is preliminary data.</text>
</comment>
<evidence type="ECO:0000313" key="2">
    <source>
        <dbReference type="EMBL" id="MFD2917679.1"/>
    </source>
</evidence>
<name>A0ABW5ZXC0_9FLAO</name>
<gene>
    <name evidence="2" type="ORF">ACFS29_18650</name>
</gene>
<evidence type="ECO:0000256" key="1">
    <source>
        <dbReference type="SAM" id="SignalP"/>
    </source>
</evidence>
<dbReference type="Proteomes" id="UP001597548">
    <property type="component" value="Unassembled WGS sequence"/>
</dbReference>
<dbReference type="RefSeq" id="WP_194509761.1">
    <property type="nucleotide sequence ID" value="NZ_JADILU010000009.1"/>
</dbReference>